<evidence type="ECO:0000256" key="12">
    <source>
        <dbReference type="SAM" id="Phobius"/>
    </source>
</evidence>
<dbReference type="Proteomes" id="UP000321039">
    <property type="component" value="Unassembled WGS sequence"/>
</dbReference>
<dbReference type="InterPro" id="IPR030922">
    <property type="entry name" value="LptF"/>
</dbReference>
<evidence type="ECO:0000256" key="1">
    <source>
        <dbReference type="ARBA" id="ARBA00002265"/>
    </source>
</evidence>
<evidence type="ECO:0000256" key="8">
    <source>
        <dbReference type="ARBA" id="ARBA00022692"/>
    </source>
</evidence>
<name>A0A5C9A627_9GAMM</name>
<comment type="caution">
    <text evidence="13">The sequence shown here is derived from an EMBL/GenBank/DDBJ whole genome shotgun (WGS) entry which is preliminary data.</text>
</comment>
<evidence type="ECO:0000256" key="4">
    <source>
        <dbReference type="ARBA" id="ARBA00014213"/>
    </source>
</evidence>
<evidence type="ECO:0000256" key="9">
    <source>
        <dbReference type="ARBA" id="ARBA00022989"/>
    </source>
</evidence>
<accession>A0A5C9A627</accession>
<keyword evidence="14" id="KW-1185">Reference proteome</keyword>
<keyword evidence="10 12" id="KW-0472">Membrane</keyword>
<evidence type="ECO:0000256" key="7">
    <source>
        <dbReference type="ARBA" id="ARBA00022519"/>
    </source>
</evidence>
<evidence type="ECO:0000256" key="11">
    <source>
        <dbReference type="ARBA" id="ARBA00026081"/>
    </source>
</evidence>
<dbReference type="InterPro" id="IPR005495">
    <property type="entry name" value="LptG/LptF_permease"/>
</dbReference>
<evidence type="ECO:0000256" key="5">
    <source>
        <dbReference type="ARBA" id="ARBA00022448"/>
    </source>
</evidence>
<dbReference type="PANTHER" id="PTHR33529:SF7">
    <property type="entry name" value="LIPOPOLYSACCHARIDE EXPORT SYSTEM PERMEASE PROTEIN LPTF"/>
    <property type="match status" value="1"/>
</dbReference>
<comment type="function">
    <text evidence="1">Part of the ABC transporter complex LptBFG involved in the translocation of lipopolysaccharide (LPS) from the inner membrane to the outer membrane.</text>
</comment>
<evidence type="ECO:0000256" key="3">
    <source>
        <dbReference type="ARBA" id="ARBA00007725"/>
    </source>
</evidence>
<dbReference type="Pfam" id="PF03739">
    <property type="entry name" value="LptF_LptG"/>
    <property type="match status" value="1"/>
</dbReference>
<keyword evidence="8 12" id="KW-0812">Transmembrane</keyword>
<sequence length="371" mass="40822">MKILRYLTRDVLTHMLAVSFVLLVVIFSGRFVKYLAEAAVGDLAADILLPVMFFRLPGFLELIVPLGLFIGILMSYGRLYVESEMVVLSACGVSPARLAAYTMVPAFLVAVLVALLSLLITPLGAARSAELLQDPSSSQGLQSLAAGRFQRRRSSDVVSYASDIDAGTGVMHSVFLSQGNARNGENSRMVVTVAREGEVRMDPESGARYLELRDGYRYEGMPGSLDYRVTQFARFGELIPEPEGGIRTAAPVDGRSTRALLQSQEPQDVAALHWRLSLPVMVPIVALIALCMSRTDHRRGRYIKMAPAFLLYIGYLLLLTNARSAVEEGKTGMLGGFWAVHLGFLLLGLGMLFGGDLWSRWRYRRQLRAQA</sequence>
<keyword evidence="6" id="KW-1003">Cell membrane</keyword>
<evidence type="ECO:0000256" key="6">
    <source>
        <dbReference type="ARBA" id="ARBA00022475"/>
    </source>
</evidence>
<feature type="transmembrane region" description="Helical" evidence="12">
    <location>
        <begin position="98"/>
        <end position="120"/>
    </location>
</feature>
<keyword evidence="7" id="KW-0997">Cell inner membrane</keyword>
<feature type="transmembrane region" description="Helical" evidence="12">
    <location>
        <begin position="52"/>
        <end position="77"/>
    </location>
</feature>
<feature type="transmembrane region" description="Helical" evidence="12">
    <location>
        <begin position="302"/>
        <end position="318"/>
    </location>
</feature>
<dbReference type="PANTHER" id="PTHR33529">
    <property type="entry name" value="SLR0882 PROTEIN-RELATED"/>
    <property type="match status" value="1"/>
</dbReference>
<comment type="subunit">
    <text evidence="11">Component of the lipopolysaccharide transport and assembly complex. The LptBFG transporter is composed of two ATP-binding proteins (LptB) and two transmembrane proteins (LptF and LptG).</text>
</comment>
<evidence type="ECO:0000313" key="13">
    <source>
        <dbReference type="EMBL" id="TXS95462.1"/>
    </source>
</evidence>
<keyword evidence="5" id="KW-0813">Transport</keyword>
<proteinExistence type="inferred from homology"/>
<keyword evidence="9 12" id="KW-1133">Transmembrane helix</keyword>
<feature type="transmembrane region" description="Helical" evidence="12">
    <location>
        <begin position="272"/>
        <end position="290"/>
    </location>
</feature>
<dbReference type="GO" id="GO:0055085">
    <property type="term" value="P:transmembrane transport"/>
    <property type="evidence" value="ECO:0007669"/>
    <property type="project" value="InterPro"/>
</dbReference>
<dbReference type="RefSeq" id="WP_148067373.1">
    <property type="nucleotide sequence ID" value="NZ_VRZA01000002.1"/>
</dbReference>
<protein>
    <recommendedName>
        <fullName evidence="4">Lipopolysaccharide export system permease protein LptF</fullName>
    </recommendedName>
</protein>
<dbReference type="NCBIfam" id="TIGR04407">
    <property type="entry name" value="LptF_YjgP"/>
    <property type="match status" value="1"/>
</dbReference>
<comment type="subcellular location">
    <subcellularLocation>
        <location evidence="2">Cell inner membrane</location>
        <topology evidence="2">Multi-pass membrane protein</topology>
    </subcellularLocation>
</comment>
<comment type="similarity">
    <text evidence="3">Belongs to the LptF/LptG family.</text>
</comment>
<dbReference type="GO" id="GO:0015920">
    <property type="term" value="P:lipopolysaccharide transport"/>
    <property type="evidence" value="ECO:0007669"/>
    <property type="project" value="TreeGrafter"/>
</dbReference>
<feature type="transmembrane region" description="Helical" evidence="12">
    <location>
        <begin position="12"/>
        <end position="32"/>
    </location>
</feature>
<dbReference type="AlphaFoldDB" id="A0A5C9A627"/>
<gene>
    <name evidence="13" type="primary">lptF</name>
    <name evidence="13" type="ORF">FV139_06125</name>
</gene>
<feature type="transmembrane region" description="Helical" evidence="12">
    <location>
        <begin position="338"/>
        <end position="358"/>
    </location>
</feature>
<evidence type="ECO:0000256" key="10">
    <source>
        <dbReference type="ARBA" id="ARBA00023136"/>
    </source>
</evidence>
<dbReference type="EMBL" id="VRZA01000002">
    <property type="protein sequence ID" value="TXS95462.1"/>
    <property type="molecule type" value="Genomic_DNA"/>
</dbReference>
<organism evidence="13 14">
    <name type="scientific">Parahaliea maris</name>
    <dbReference type="NCBI Taxonomy" id="2716870"/>
    <lineage>
        <taxon>Bacteria</taxon>
        <taxon>Pseudomonadati</taxon>
        <taxon>Pseudomonadota</taxon>
        <taxon>Gammaproteobacteria</taxon>
        <taxon>Cellvibrionales</taxon>
        <taxon>Halieaceae</taxon>
        <taxon>Parahaliea</taxon>
    </lineage>
</organism>
<reference evidence="13 14" key="1">
    <citation type="submission" date="2019-08" db="EMBL/GenBank/DDBJ databases">
        <title>Parahaliea maris sp. nov., isolated from the surface seawater.</title>
        <authorList>
            <person name="Liu Y."/>
        </authorList>
    </citation>
    <scope>NUCLEOTIDE SEQUENCE [LARGE SCALE GENOMIC DNA]</scope>
    <source>
        <strain evidence="13 14">HSLHS9</strain>
    </source>
</reference>
<dbReference type="GO" id="GO:0043190">
    <property type="term" value="C:ATP-binding cassette (ABC) transporter complex"/>
    <property type="evidence" value="ECO:0007669"/>
    <property type="project" value="InterPro"/>
</dbReference>
<evidence type="ECO:0000256" key="2">
    <source>
        <dbReference type="ARBA" id="ARBA00004429"/>
    </source>
</evidence>
<evidence type="ECO:0000313" key="14">
    <source>
        <dbReference type="Proteomes" id="UP000321039"/>
    </source>
</evidence>